<comment type="cofactor">
    <cofactor evidence="11">
        <name>Mg(2+)</name>
        <dbReference type="ChEBI" id="CHEBI:18420"/>
    </cofactor>
    <cofactor evidence="11">
        <name>Mn(2+)</name>
        <dbReference type="ChEBI" id="CHEBI:29035"/>
    </cofactor>
    <text evidence="11">Magnesium. Can also use manganese.</text>
</comment>
<evidence type="ECO:0000256" key="9">
    <source>
        <dbReference type="ARBA" id="ARBA00048540"/>
    </source>
</evidence>
<evidence type="ECO:0000256" key="1">
    <source>
        <dbReference type="ARBA" id="ARBA00011955"/>
    </source>
</evidence>
<evidence type="ECO:0000256" key="11">
    <source>
        <dbReference type="PIRSR" id="PIRSR006268-2"/>
    </source>
</evidence>
<feature type="chain" id="PRO_5039885985" description="FAD:protein FMN transferase" evidence="12">
    <location>
        <begin position="31"/>
        <end position="350"/>
    </location>
</feature>
<evidence type="ECO:0000313" key="14">
    <source>
        <dbReference type="Proteomes" id="UP000182761"/>
    </source>
</evidence>
<feature type="binding site" evidence="11">
    <location>
        <position position="296"/>
    </location>
    <ligand>
        <name>Mg(2+)</name>
        <dbReference type="ChEBI" id="CHEBI:18420"/>
    </ligand>
</feature>
<dbReference type="Proteomes" id="UP000182761">
    <property type="component" value="Unassembled WGS sequence"/>
</dbReference>
<feature type="signal peptide" evidence="12">
    <location>
        <begin position="1"/>
        <end position="30"/>
    </location>
</feature>
<dbReference type="InterPro" id="IPR003374">
    <property type="entry name" value="ApbE-like_sf"/>
</dbReference>
<dbReference type="SUPFAM" id="SSF143631">
    <property type="entry name" value="ApbE-like"/>
    <property type="match status" value="1"/>
</dbReference>
<dbReference type="GO" id="GO:0046872">
    <property type="term" value="F:metal ion binding"/>
    <property type="evidence" value="ECO:0007669"/>
    <property type="project" value="UniProtKB-UniRule"/>
</dbReference>
<proteinExistence type="inferred from homology"/>
<dbReference type="GO" id="GO:0016740">
    <property type="term" value="F:transferase activity"/>
    <property type="evidence" value="ECO:0007669"/>
    <property type="project" value="UniProtKB-UniRule"/>
</dbReference>
<evidence type="ECO:0000256" key="7">
    <source>
        <dbReference type="ARBA" id="ARBA00022842"/>
    </source>
</evidence>
<dbReference type="RefSeq" id="WP_055425327.1">
    <property type="nucleotide sequence ID" value="NZ_FCOR01000005.1"/>
</dbReference>
<keyword evidence="5 10" id="KW-0479">Metal-binding</keyword>
<name>A0A0X3AP38_9FLAO</name>
<accession>A0A0X3AP38</accession>
<evidence type="ECO:0000256" key="12">
    <source>
        <dbReference type="SAM" id="SignalP"/>
    </source>
</evidence>
<dbReference type="Pfam" id="PF02424">
    <property type="entry name" value="ApbE"/>
    <property type="match status" value="1"/>
</dbReference>
<dbReference type="PANTHER" id="PTHR30040:SF2">
    <property type="entry name" value="FAD:PROTEIN FMN TRANSFERASE"/>
    <property type="match status" value="1"/>
</dbReference>
<evidence type="ECO:0000256" key="2">
    <source>
        <dbReference type="ARBA" id="ARBA00016337"/>
    </source>
</evidence>
<evidence type="ECO:0000256" key="8">
    <source>
        <dbReference type="ARBA" id="ARBA00031306"/>
    </source>
</evidence>
<evidence type="ECO:0000256" key="4">
    <source>
        <dbReference type="ARBA" id="ARBA00022679"/>
    </source>
</evidence>
<keyword evidence="4 10" id="KW-0808">Transferase</keyword>
<dbReference type="EC" id="2.7.1.180" evidence="1 10"/>
<feature type="binding site" evidence="11">
    <location>
        <position position="180"/>
    </location>
    <ligand>
        <name>Mg(2+)</name>
        <dbReference type="ChEBI" id="CHEBI:18420"/>
    </ligand>
</feature>
<reference evidence="13 14" key="1">
    <citation type="submission" date="2016-01" db="EMBL/GenBank/DDBJ databases">
        <authorList>
            <person name="McClelland M."/>
            <person name="Jain A."/>
            <person name="Saraogi P."/>
            <person name="Mendelson R."/>
            <person name="Westerman R."/>
            <person name="SanMiguel P."/>
            <person name="Csonka L."/>
        </authorList>
    </citation>
    <scope>NUCLEOTIDE SEQUENCE [LARGE SCALE GENOMIC DNA]</scope>
    <source>
        <strain evidence="13 14">R-53146</strain>
    </source>
</reference>
<dbReference type="EMBL" id="FCOR01000005">
    <property type="protein sequence ID" value="CVK16116.1"/>
    <property type="molecule type" value="Genomic_DNA"/>
</dbReference>
<protein>
    <recommendedName>
        <fullName evidence="2 10">FAD:protein FMN transferase</fullName>
        <ecNumber evidence="1 10">2.7.1.180</ecNumber>
    </recommendedName>
    <alternativeName>
        <fullName evidence="8 10">Flavin transferase</fullName>
    </alternativeName>
</protein>
<dbReference type="AlphaFoldDB" id="A0A0X3AP38"/>
<gene>
    <name evidence="13" type="ORF">Ga0061079_10575</name>
</gene>
<keyword evidence="12" id="KW-0732">Signal</keyword>
<sequence>MNFIINNKKKNWKIILLSAIFILSFINSKAQVQRNRTATLMGCRFDFSIIAEDSLLAEKYIDKAIDEIVRIENLISDWKPDSQVSKVNLNAGIQPVKVNREVWELTRRAIKISEMTEGAFDISFAAVDKIWKFDGSMKKVPSADQIKESIKKIGYKNIILDTLHSTIFLKIPGMKIGFGSIGKGYAADKAKEKMVRNHVKAGIINASGDISVWGNKNNGEDWKIGIVNPFEPTDIIGAFTLKDVSVTTSGSYEKYVELGGKKYSHIINPRTGYPVKGIKSVSVIGPNAETANGFSTSIMVLGVKAGFRLINQYPNYSCLIITDKGKILKSKYFNTKVEIYDSELKPATSP</sequence>
<dbReference type="PIRSF" id="PIRSF006268">
    <property type="entry name" value="ApbE"/>
    <property type="match status" value="1"/>
</dbReference>
<keyword evidence="6 10" id="KW-0274">FAD</keyword>
<keyword evidence="14" id="KW-1185">Reference proteome</keyword>
<keyword evidence="7 10" id="KW-0460">Magnesium</keyword>
<evidence type="ECO:0000256" key="6">
    <source>
        <dbReference type="ARBA" id="ARBA00022827"/>
    </source>
</evidence>
<evidence type="ECO:0000313" key="13">
    <source>
        <dbReference type="EMBL" id="CVK16116.1"/>
    </source>
</evidence>
<organism evidence="13 14">
    <name type="scientific">Apibacter mensalis</name>
    <dbReference type="NCBI Taxonomy" id="1586267"/>
    <lineage>
        <taxon>Bacteria</taxon>
        <taxon>Pseudomonadati</taxon>
        <taxon>Bacteroidota</taxon>
        <taxon>Flavobacteriia</taxon>
        <taxon>Flavobacteriales</taxon>
        <taxon>Weeksellaceae</taxon>
        <taxon>Apibacter</taxon>
    </lineage>
</organism>
<comment type="similarity">
    <text evidence="10">Belongs to the ApbE family.</text>
</comment>
<evidence type="ECO:0000256" key="3">
    <source>
        <dbReference type="ARBA" id="ARBA00022630"/>
    </source>
</evidence>
<keyword evidence="13" id="KW-0449">Lipoprotein</keyword>
<dbReference type="STRING" id="1586267.GCA_001418685_00960"/>
<keyword evidence="3 10" id="KW-0285">Flavoprotein</keyword>
<dbReference type="InterPro" id="IPR024932">
    <property type="entry name" value="ApbE"/>
</dbReference>
<evidence type="ECO:0000256" key="5">
    <source>
        <dbReference type="ARBA" id="ARBA00022723"/>
    </source>
</evidence>
<evidence type="ECO:0000256" key="10">
    <source>
        <dbReference type="PIRNR" id="PIRNR006268"/>
    </source>
</evidence>
<dbReference type="PANTHER" id="PTHR30040">
    <property type="entry name" value="THIAMINE BIOSYNTHESIS LIPOPROTEIN APBE"/>
    <property type="match status" value="1"/>
</dbReference>
<comment type="catalytic activity">
    <reaction evidence="9 10">
        <text>L-threonyl-[protein] + FAD = FMN-L-threonyl-[protein] + AMP + H(+)</text>
        <dbReference type="Rhea" id="RHEA:36847"/>
        <dbReference type="Rhea" id="RHEA-COMP:11060"/>
        <dbReference type="Rhea" id="RHEA-COMP:11061"/>
        <dbReference type="ChEBI" id="CHEBI:15378"/>
        <dbReference type="ChEBI" id="CHEBI:30013"/>
        <dbReference type="ChEBI" id="CHEBI:57692"/>
        <dbReference type="ChEBI" id="CHEBI:74257"/>
        <dbReference type="ChEBI" id="CHEBI:456215"/>
        <dbReference type="EC" id="2.7.1.180"/>
    </reaction>
</comment>
<dbReference type="Gene3D" id="3.10.520.10">
    <property type="entry name" value="ApbE-like domains"/>
    <property type="match status" value="1"/>
</dbReference>